<feature type="region of interest" description="Disordered" evidence="1">
    <location>
        <begin position="231"/>
        <end position="254"/>
    </location>
</feature>
<evidence type="ECO:0008006" key="4">
    <source>
        <dbReference type="Google" id="ProtNLM"/>
    </source>
</evidence>
<dbReference type="AlphaFoldDB" id="A7SLK6"/>
<organism evidence="2 3">
    <name type="scientific">Nematostella vectensis</name>
    <name type="common">Starlet sea anemone</name>
    <dbReference type="NCBI Taxonomy" id="45351"/>
    <lineage>
        <taxon>Eukaryota</taxon>
        <taxon>Metazoa</taxon>
        <taxon>Cnidaria</taxon>
        <taxon>Anthozoa</taxon>
        <taxon>Hexacorallia</taxon>
        <taxon>Actiniaria</taxon>
        <taxon>Edwardsiidae</taxon>
        <taxon>Nematostella</taxon>
    </lineage>
</organism>
<dbReference type="Gene3D" id="1.25.40.10">
    <property type="entry name" value="Tetratricopeptide repeat domain"/>
    <property type="match status" value="1"/>
</dbReference>
<dbReference type="PANTHER" id="PTHR23004:SF7">
    <property type="entry name" value="DUF924-DOMAIN-CONTAINING PROTEIN"/>
    <property type="match status" value="1"/>
</dbReference>
<dbReference type="HOGENOM" id="CLU_065010_2_1_1"/>
<dbReference type="OMA" id="FPRNCFR"/>
<dbReference type="InterPro" id="IPR010323">
    <property type="entry name" value="DUF924"/>
</dbReference>
<evidence type="ECO:0000313" key="3">
    <source>
        <dbReference type="Proteomes" id="UP000001593"/>
    </source>
</evidence>
<keyword evidence="3" id="KW-1185">Reference proteome</keyword>
<dbReference type="Gene3D" id="1.20.58.320">
    <property type="entry name" value="TPR-like"/>
    <property type="match status" value="1"/>
</dbReference>
<dbReference type="STRING" id="45351.A7SLK6"/>
<dbReference type="EMBL" id="DS469699">
    <property type="protein sequence ID" value="EDO35425.1"/>
    <property type="molecule type" value="Genomic_DNA"/>
</dbReference>
<dbReference type="Pfam" id="PF06041">
    <property type="entry name" value="DUF924"/>
    <property type="match status" value="1"/>
</dbReference>
<dbReference type="PANTHER" id="PTHR23004">
    <property type="entry name" value="DOUBLECORTIN DOMAIN CONTAINING 2"/>
    <property type="match status" value="1"/>
</dbReference>
<evidence type="ECO:0000256" key="1">
    <source>
        <dbReference type="SAM" id="MobiDB-lite"/>
    </source>
</evidence>
<proteinExistence type="predicted"/>
<name>A7SLK6_NEMVE</name>
<evidence type="ECO:0000313" key="2">
    <source>
        <dbReference type="EMBL" id="EDO35425.1"/>
    </source>
</evidence>
<accession>A7SLK6</accession>
<gene>
    <name evidence="2" type="ORF">NEMVEDRAFT_v1g214160</name>
</gene>
<dbReference type="InParanoid" id="A7SLK6"/>
<sequence>MPIPEAQEVLNYWFGGPERDPSKRAKWFGGVPLEHEYPHPPPIKYPHLPEYPSPPPKYPLLPEYPRPPPIKYPHLPEYPVLHPSTLTYLSTPSSTHQVEKARNDELKHWEEDADATLALIILQDQFCRSIYRGTSKAFDRDPYCVKLAEKFLEKKTHDHEKYQPTERFFMYLPFEHAEDKDLQARSVHLFEKLLEDAKSTPDAKSAEFWFDFASKHKFVVDKFGRFPARNKAIGRENTPEEQEFLDNPPPGYKW</sequence>
<dbReference type="eggNOG" id="ENOG502S80R">
    <property type="taxonomic scope" value="Eukaryota"/>
</dbReference>
<protein>
    <recommendedName>
        <fullName evidence="4">DUF924-domain-containing protein</fullName>
    </recommendedName>
</protein>
<dbReference type="InterPro" id="IPR011990">
    <property type="entry name" value="TPR-like_helical_dom_sf"/>
</dbReference>
<dbReference type="Proteomes" id="UP000001593">
    <property type="component" value="Unassembled WGS sequence"/>
</dbReference>
<dbReference type="PhylomeDB" id="A7SLK6"/>
<dbReference type="SUPFAM" id="SSF48452">
    <property type="entry name" value="TPR-like"/>
    <property type="match status" value="1"/>
</dbReference>
<reference evidence="2 3" key="1">
    <citation type="journal article" date="2007" name="Science">
        <title>Sea anemone genome reveals ancestral eumetazoan gene repertoire and genomic organization.</title>
        <authorList>
            <person name="Putnam N.H."/>
            <person name="Srivastava M."/>
            <person name="Hellsten U."/>
            <person name="Dirks B."/>
            <person name="Chapman J."/>
            <person name="Salamov A."/>
            <person name="Terry A."/>
            <person name="Shapiro H."/>
            <person name="Lindquist E."/>
            <person name="Kapitonov V.V."/>
            <person name="Jurka J."/>
            <person name="Genikhovich G."/>
            <person name="Grigoriev I.V."/>
            <person name="Lucas S.M."/>
            <person name="Steele R.E."/>
            <person name="Finnerty J.R."/>
            <person name="Technau U."/>
            <person name="Martindale M.Q."/>
            <person name="Rokhsar D.S."/>
        </authorList>
    </citation>
    <scope>NUCLEOTIDE SEQUENCE [LARGE SCALE GENOMIC DNA]</scope>
    <source>
        <strain evidence="3">CH2 X CH6</strain>
    </source>
</reference>